<feature type="transmembrane region" description="Helical" evidence="4">
    <location>
        <begin position="144"/>
        <end position="162"/>
    </location>
</feature>
<dbReference type="AlphaFoldDB" id="A0A3B0UTU1"/>
<sequence length="198" mass="22585">MGKKSDITRAKLIETARELFLEKGFDGLKMQELADRAEMNKGLLHYYFKTKEVLFQAIFKEAMQNLFGGVVKELVSNHAIEVKMNTVVDMYFDKLKANPGLPLFVLSEINRNPSLKTFIGITDYIPIFLGGVTTKFKKEEDKTAFLNLVLSVISLCVFPFAAQPLLTKLLPGSVKFEDFIEQRRNYVKKIATHLIEEL</sequence>
<keyword evidence="2" id="KW-0238">DNA-binding</keyword>
<proteinExistence type="predicted"/>
<evidence type="ECO:0000256" key="2">
    <source>
        <dbReference type="ARBA" id="ARBA00023125"/>
    </source>
</evidence>
<name>A0A3B0UTU1_9ZZZZ</name>
<protein>
    <recommendedName>
        <fullName evidence="5">HTH tetR-type domain-containing protein</fullName>
    </recommendedName>
</protein>
<gene>
    <name evidence="6" type="ORF">MNBD_BACTEROID06-937</name>
</gene>
<dbReference type="GO" id="GO:0003700">
    <property type="term" value="F:DNA-binding transcription factor activity"/>
    <property type="evidence" value="ECO:0007669"/>
    <property type="project" value="TreeGrafter"/>
</dbReference>
<dbReference type="InterPro" id="IPR050109">
    <property type="entry name" value="HTH-type_TetR-like_transc_reg"/>
</dbReference>
<reference evidence="6" key="1">
    <citation type="submission" date="2018-06" db="EMBL/GenBank/DDBJ databases">
        <authorList>
            <person name="Zhirakovskaya E."/>
        </authorList>
    </citation>
    <scope>NUCLEOTIDE SEQUENCE</scope>
</reference>
<keyword evidence="4" id="KW-1133">Transmembrane helix</keyword>
<dbReference type="GO" id="GO:0000976">
    <property type="term" value="F:transcription cis-regulatory region binding"/>
    <property type="evidence" value="ECO:0007669"/>
    <property type="project" value="TreeGrafter"/>
</dbReference>
<dbReference type="PANTHER" id="PTHR30055">
    <property type="entry name" value="HTH-TYPE TRANSCRIPTIONAL REGULATOR RUTR"/>
    <property type="match status" value="1"/>
</dbReference>
<dbReference type="InterPro" id="IPR001647">
    <property type="entry name" value="HTH_TetR"/>
</dbReference>
<evidence type="ECO:0000259" key="5">
    <source>
        <dbReference type="PROSITE" id="PS50977"/>
    </source>
</evidence>
<dbReference type="PANTHER" id="PTHR30055:SF234">
    <property type="entry name" value="HTH-TYPE TRANSCRIPTIONAL REGULATOR BETI"/>
    <property type="match status" value="1"/>
</dbReference>
<organism evidence="6">
    <name type="scientific">hydrothermal vent metagenome</name>
    <dbReference type="NCBI Taxonomy" id="652676"/>
    <lineage>
        <taxon>unclassified sequences</taxon>
        <taxon>metagenomes</taxon>
        <taxon>ecological metagenomes</taxon>
    </lineage>
</organism>
<evidence type="ECO:0000313" key="6">
    <source>
        <dbReference type="EMBL" id="VAW28089.1"/>
    </source>
</evidence>
<evidence type="ECO:0000256" key="3">
    <source>
        <dbReference type="ARBA" id="ARBA00023163"/>
    </source>
</evidence>
<dbReference type="PRINTS" id="PR00455">
    <property type="entry name" value="HTHTETR"/>
</dbReference>
<dbReference type="EMBL" id="UOES01000345">
    <property type="protein sequence ID" value="VAW28089.1"/>
    <property type="molecule type" value="Genomic_DNA"/>
</dbReference>
<dbReference type="Gene3D" id="1.10.357.10">
    <property type="entry name" value="Tetracycline Repressor, domain 2"/>
    <property type="match status" value="1"/>
</dbReference>
<evidence type="ECO:0000256" key="1">
    <source>
        <dbReference type="ARBA" id="ARBA00023015"/>
    </source>
</evidence>
<keyword evidence="3" id="KW-0804">Transcription</keyword>
<dbReference type="Pfam" id="PF00440">
    <property type="entry name" value="TetR_N"/>
    <property type="match status" value="1"/>
</dbReference>
<keyword evidence="4" id="KW-0472">Membrane</keyword>
<evidence type="ECO:0000256" key="4">
    <source>
        <dbReference type="SAM" id="Phobius"/>
    </source>
</evidence>
<keyword evidence="4" id="KW-0812">Transmembrane</keyword>
<feature type="domain" description="HTH tetR-type" evidence="5">
    <location>
        <begin position="6"/>
        <end position="66"/>
    </location>
</feature>
<dbReference type="InterPro" id="IPR009057">
    <property type="entry name" value="Homeodomain-like_sf"/>
</dbReference>
<accession>A0A3B0UTU1</accession>
<dbReference type="SUPFAM" id="SSF46689">
    <property type="entry name" value="Homeodomain-like"/>
    <property type="match status" value="1"/>
</dbReference>
<keyword evidence="1" id="KW-0805">Transcription regulation</keyword>
<dbReference type="PROSITE" id="PS50977">
    <property type="entry name" value="HTH_TETR_2"/>
    <property type="match status" value="1"/>
</dbReference>